<proteinExistence type="predicted"/>
<dbReference type="PROSITE" id="PS51729">
    <property type="entry name" value="GNAT_YJDJ"/>
    <property type="match status" value="1"/>
</dbReference>
<sequence>MTLTDKTGAALAVAKEPGKFTVAVDGQAVGLADFRDKDGQRVFFHTEVDDSFGGRGIATVMVREALTATRAEGLRIVPVCPLVSAYVKKNHEFDDIVDRPTREIMQWLKS</sequence>
<dbReference type="CDD" id="cd04301">
    <property type="entry name" value="NAT_SF"/>
    <property type="match status" value="1"/>
</dbReference>
<dbReference type="SUPFAM" id="SSF55729">
    <property type="entry name" value="Acyl-CoA N-acyltransferases (Nat)"/>
    <property type="match status" value="1"/>
</dbReference>
<evidence type="ECO:0000259" key="1">
    <source>
        <dbReference type="PROSITE" id="PS51729"/>
    </source>
</evidence>
<feature type="domain" description="N-acetyltransferase" evidence="1">
    <location>
        <begin position="12"/>
        <end position="98"/>
    </location>
</feature>
<dbReference type="PANTHER" id="PTHR31435:SF10">
    <property type="entry name" value="BSR4717 PROTEIN"/>
    <property type="match status" value="1"/>
</dbReference>
<dbReference type="GO" id="GO:0016740">
    <property type="term" value="F:transferase activity"/>
    <property type="evidence" value="ECO:0007669"/>
    <property type="project" value="UniProtKB-KW"/>
</dbReference>
<dbReference type="EMBL" id="UGQT01000001">
    <property type="protein sequence ID" value="STZ58166.1"/>
    <property type="molecule type" value="Genomic_DNA"/>
</dbReference>
<evidence type="ECO:0000313" key="2">
    <source>
        <dbReference type="EMBL" id="STZ58166.1"/>
    </source>
</evidence>
<dbReference type="InterPro" id="IPR031165">
    <property type="entry name" value="GNAT_YJDJ"/>
</dbReference>
<dbReference type="Pfam" id="PF14542">
    <property type="entry name" value="Acetyltransf_CG"/>
    <property type="match status" value="1"/>
</dbReference>
<reference evidence="2 3" key="1">
    <citation type="submission" date="2018-06" db="EMBL/GenBank/DDBJ databases">
        <authorList>
            <consortium name="Pathogen Informatics"/>
            <person name="Doyle S."/>
        </authorList>
    </citation>
    <scope>NUCLEOTIDE SEQUENCE [LARGE SCALE GENOMIC DNA]</scope>
    <source>
        <strain evidence="2 3">NCTC10821</strain>
    </source>
</reference>
<evidence type="ECO:0000313" key="3">
    <source>
        <dbReference type="Proteomes" id="UP000254978"/>
    </source>
</evidence>
<dbReference type="Gene3D" id="3.40.630.30">
    <property type="match status" value="1"/>
</dbReference>
<protein>
    <submittedName>
        <fullName evidence="2">Putative acetyltransferase</fullName>
    </submittedName>
</protein>
<gene>
    <name evidence="2" type="ORF">NCTC10821_01675</name>
</gene>
<dbReference type="InterPro" id="IPR016181">
    <property type="entry name" value="Acyl_CoA_acyltransferase"/>
</dbReference>
<dbReference type="AlphaFoldDB" id="A0A378TF68"/>
<dbReference type="InterPro" id="IPR045057">
    <property type="entry name" value="Gcn5-rel_NAT"/>
</dbReference>
<organism evidence="2 3">
    <name type="scientific">Mycolicibacterium tokaiense</name>
    <dbReference type="NCBI Taxonomy" id="39695"/>
    <lineage>
        <taxon>Bacteria</taxon>
        <taxon>Bacillati</taxon>
        <taxon>Actinomycetota</taxon>
        <taxon>Actinomycetes</taxon>
        <taxon>Mycobacteriales</taxon>
        <taxon>Mycobacteriaceae</taxon>
        <taxon>Mycolicibacterium</taxon>
    </lineage>
</organism>
<dbReference type="Proteomes" id="UP000254978">
    <property type="component" value="Unassembled WGS sequence"/>
</dbReference>
<accession>A0A378TF68</accession>
<dbReference type="PANTHER" id="PTHR31435">
    <property type="entry name" value="PROTEIN NATD1"/>
    <property type="match status" value="1"/>
</dbReference>
<name>A0A378TF68_9MYCO</name>
<dbReference type="RefSeq" id="WP_115278115.1">
    <property type="nucleotide sequence ID" value="NZ_AP022600.1"/>
</dbReference>
<keyword evidence="3" id="KW-1185">Reference proteome</keyword>
<dbReference type="OrthoDB" id="5405911at2"/>
<keyword evidence="2" id="KW-0808">Transferase</keyword>